<name>A0ABN1TNJ0_9ACTN</name>
<reference evidence="5 6" key="1">
    <citation type="journal article" date="2019" name="Int. J. Syst. Evol. Microbiol.">
        <title>The Global Catalogue of Microorganisms (GCM) 10K type strain sequencing project: providing services to taxonomists for standard genome sequencing and annotation.</title>
        <authorList>
            <consortium name="The Broad Institute Genomics Platform"/>
            <consortium name="The Broad Institute Genome Sequencing Center for Infectious Disease"/>
            <person name="Wu L."/>
            <person name="Ma J."/>
        </authorList>
    </citation>
    <scope>NUCLEOTIDE SEQUENCE [LARGE SCALE GENOMIC DNA]</scope>
    <source>
        <strain evidence="5 6">JCM 13008</strain>
    </source>
</reference>
<keyword evidence="6" id="KW-1185">Reference proteome</keyword>
<feature type="transmembrane region" description="Helical" evidence="4">
    <location>
        <begin position="12"/>
        <end position="29"/>
    </location>
</feature>
<dbReference type="RefSeq" id="WP_343991975.1">
    <property type="nucleotide sequence ID" value="NZ_BAAALG010000003.1"/>
</dbReference>
<evidence type="ECO:0000313" key="6">
    <source>
        <dbReference type="Proteomes" id="UP001501581"/>
    </source>
</evidence>
<dbReference type="Proteomes" id="UP001501581">
    <property type="component" value="Unassembled WGS sequence"/>
</dbReference>
<accession>A0ABN1TNJ0</accession>
<keyword evidence="4" id="KW-0812">Transmembrane</keyword>
<feature type="compositionally biased region" description="Low complexity" evidence="3">
    <location>
        <begin position="61"/>
        <end position="72"/>
    </location>
</feature>
<keyword evidence="2" id="KW-0378">Hydrolase</keyword>
<protein>
    <submittedName>
        <fullName evidence="5">Uncharacterized protein</fullName>
    </submittedName>
</protein>
<evidence type="ECO:0000256" key="2">
    <source>
        <dbReference type="ARBA" id="ARBA00022801"/>
    </source>
</evidence>
<feature type="region of interest" description="Disordered" evidence="3">
    <location>
        <begin position="33"/>
        <end position="83"/>
    </location>
</feature>
<dbReference type="Gene3D" id="3.10.450.30">
    <property type="entry name" value="Microbial ribonucleases"/>
    <property type="match status" value="1"/>
</dbReference>
<dbReference type="InterPro" id="IPR000026">
    <property type="entry name" value="N1-like"/>
</dbReference>
<evidence type="ECO:0000313" key="5">
    <source>
        <dbReference type="EMBL" id="GAA1095781.1"/>
    </source>
</evidence>
<dbReference type="Pfam" id="PF00545">
    <property type="entry name" value="Ribonuclease"/>
    <property type="match status" value="1"/>
</dbReference>
<dbReference type="SUPFAM" id="SSF53933">
    <property type="entry name" value="Microbial ribonucleases"/>
    <property type="match status" value="1"/>
</dbReference>
<gene>
    <name evidence="5" type="ORF">GCM10009668_10030</name>
</gene>
<keyword evidence="4" id="KW-0472">Membrane</keyword>
<keyword evidence="1" id="KW-0540">Nuclease</keyword>
<evidence type="ECO:0000256" key="4">
    <source>
        <dbReference type="SAM" id="Phobius"/>
    </source>
</evidence>
<dbReference type="InterPro" id="IPR016191">
    <property type="entry name" value="Ribonuclease/ribotoxin"/>
</dbReference>
<comment type="caution">
    <text evidence="5">The sequence shown here is derived from an EMBL/GenBank/DDBJ whole genome shotgun (WGS) entry which is preliminary data.</text>
</comment>
<evidence type="ECO:0000256" key="1">
    <source>
        <dbReference type="ARBA" id="ARBA00022722"/>
    </source>
</evidence>
<proteinExistence type="predicted"/>
<sequence length="177" mass="19340">MSPARSGPRWMRLLGGALVVLIAVLGWWLQTGPDGSDDESRTPGDASTTYLGSYEQLDSGDAPASEVPAPSAEADEQRLGTDPESGLAWVDVADLPAEAEETLRLIDDGGPFPYERDGVTFGNFEGLLPQRARGYYAEYTVPTPGLSHRGARRIVAGDGDEYYWTEDHYESFERIVR</sequence>
<dbReference type="EMBL" id="BAAALG010000003">
    <property type="protein sequence ID" value="GAA1095781.1"/>
    <property type="molecule type" value="Genomic_DNA"/>
</dbReference>
<evidence type="ECO:0000256" key="3">
    <source>
        <dbReference type="SAM" id="MobiDB-lite"/>
    </source>
</evidence>
<keyword evidence="4" id="KW-1133">Transmembrane helix</keyword>
<organism evidence="5 6">
    <name type="scientific">Nocardioides dubius</name>
    <dbReference type="NCBI Taxonomy" id="317019"/>
    <lineage>
        <taxon>Bacteria</taxon>
        <taxon>Bacillati</taxon>
        <taxon>Actinomycetota</taxon>
        <taxon>Actinomycetes</taxon>
        <taxon>Propionibacteriales</taxon>
        <taxon>Nocardioidaceae</taxon>
        <taxon>Nocardioides</taxon>
    </lineage>
</organism>